<gene>
    <name evidence="2" type="ORF">Nkreftii_001983</name>
</gene>
<dbReference type="KEGG" id="nkf:Nkreftii_001983"/>
<evidence type="ECO:0000256" key="1">
    <source>
        <dbReference type="SAM" id="MobiDB-lite"/>
    </source>
</evidence>
<feature type="compositionally biased region" description="Acidic residues" evidence="1">
    <location>
        <begin position="36"/>
        <end position="53"/>
    </location>
</feature>
<dbReference type="EMBL" id="CP047423">
    <property type="protein sequence ID" value="QPD04209.1"/>
    <property type="molecule type" value="Genomic_DNA"/>
</dbReference>
<sequence length="53" mass="6120">MAGHEASEKGPHSKPTKSKEQSVPIRRTIRVVLWDESPEDEMEEDDEKDNDVR</sequence>
<organism evidence="2 3">
    <name type="scientific">Candidatus Nitrospira kreftii</name>
    <dbReference type="NCBI Taxonomy" id="2652173"/>
    <lineage>
        <taxon>Bacteria</taxon>
        <taxon>Pseudomonadati</taxon>
        <taxon>Nitrospirota</taxon>
        <taxon>Nitrospiria</taxon>
        <taxon>Nitrospirales</taxon>
        <taxon>Nitrospiraceae</taxon>
        <taxon>Nitrospira</taxon>
    </lineage>
</organism>
<feature type="region of interest" description="Disordered" evidence="1">
    <location>
        <begin position="1"/>
        <end position="53"/>
    </location>
</feature>
<name>A0A7S8FEA7_9BACT</name>
<accession>A0A7S8FEA7</accession>
<dbReference type="Proteomes" id="UP000593737">
    <property type="component" value="Chromosome"/>
</dbReference>
<evidence type="ECO:0000313" key="2">
    <source>
        <dbReference type="EMBL" id="QPD04209.1"/>
    </source>
</evidence>
<feature type="compositionally biased region" description="Basic and acidic residues" evidence="1">
    <location>
        <begin position="1"/>
        <end position="11"/>
    </location>
</feature>
<proteinExistence type="predicted"/>
<evidence type="ECO:0000313" key="3">
    <source>
        <dbReference type="Proteomes" id="UP000593737"/>
    </source>
</evidence>
<dbReference type="AlphaFoldDB" id="A0A7S8FEA7"/>
<protein>
    <submittedName>
        <fullName evidence="2">Uncharacterized protein</fullName>
    </submittedName>
</protein>
<reference evidence="2 3" key="1">
    <citation type="journal article" date="2020" name="ISME J.">
        <title>Enrichment and physiological characterization of a novel comammox Nitrospira indicates ammonium inhibition of complete nitrification.</title>
        <authorList>
            <person name="Sakoula D."/>
            <person name="Koch H."/>
            <person name="Frank J."/>
            <person name="Jetten M.S.M."/>
            <person name="van Kessel M.A.H.J."/>
            <person name="Lucker S."/>
        </authorList>
    </citation>
    <scope>NUCLEOTIDE SEQUENCE [LARGE SCALE GENOMIC DNA]</scope>
    <source>
        <strain evidence="2">Comreactor17</strain>
    </source>
</reference>